<evidence type="ECO:0000313" key="2">
    <source>
        <dbReference type="Proteomes" id="UP000584642"/>
    </source>
</evidence>
<evidence type="ECO:0000313" key="1">
    <source>
        <dbReference type="EMBL" id="NYZ24559.1"/>
    </source>
</evidence>
<gene>
    <name evidence="1" type="ORF">HND93_33055</name>
</gene>
<accession>A0ABX2TMG1</accession>
<organism evidence="1 2">
    <name type="scientific">Azospirillum oleiclasticum</name>
    <dbReference type="NCBI Taxonomy" id="2735135"/>
    <lineage>
        <taxon>Bacteria</taxon>
        <taxon>Pseudomonadati</taxon>
        <taxon>Pseudomonadota</taxon>
        <taxon>Alphaproteobacteria</taxon>
        <taxon>Rhodospirillales</taxon>
        <taxon>Azospirillaceae</taxon>
        <taxon>Azospirillum</taxon>
    </lineage>
</organism>
<keyword evidence="2" id="KW-1185">Reference proteome</keyword>
<comment type="caution">
    <text evidence="1">The sequence shown here is derived from an EMBL/GenBank/DDBJ whole genome shotgun (WGS) entry which is preliminary data.</text>
</comment>
<dbReference type="EMBL" id="JABFDB010000041">
    <property type="protein sequence ID" value="NYZ24559.1"/>
    <property type="molecule type" value="Genomic_DNA"/>
</dbReference>
<proteinExistence type="predicted"/>
<dbReference type="Proteomes" id="UP000584642">
    <property type="component" value="Unassembled WGS sequence"/>
</dbReference>
<sequence>MKETPFRVGDRVTVHTSQGGPQGLTVVEKFTQDGRCMVLADGSLWRADGKRQWSFRGSFYKGPFVEKEAPGDADHIAKRRIVGRIRKFADTLTIETPLSATALRRILDVIEAEETAAGATG</sequence>
<name>A0ABX2TMG1_9PROT</name>
<dbReference type="RefSeq" id="WP_180286334.1">
    <property type="nucleotide sequence ID" value="NZ_JABFDB010000041.1"/>
</dbReference>
<reference evidence="1 2" key="1">
    <citation type="submission" date="2020-05" db="EMBL/GenBank/DDBJ databases">
        <title>Azospirillum oleiclasticum sp. nov, a nitrogen-fixing and heavy crude oil-emulsifying bacterium isolated from the crude oil of Yumen Oilfield.</title>
        <authorList>
            <person name="Wu D."/>
            <person name="Cai M."/>
            <person name="Zhang X."/>
        </authorList>
    </citation>
    <scope>NUCLEOTIDE SEQUENCE [LARGE SCALE GENOMIC DNA]</scope>
    <source>
        <strain evidence="1 2">ROY-1-1-2</strain>
    </source>
</reference>
<protein>
    <submittedName>
        <fullName evidence="1">Uncharacterized protein</fullName>
    </submittedName>
</protein>